<keyword evidence="4" id="KW-1185">Reference proteome</keyword>
<dbReference type="Proteomes" id="UP001265259">
    <property type="component" value="Unassembled WGS sequence"/>
</dbReference>
<dbReference type="InterPro" id="IPR006143">
    <property type="entry name" value="RND_pump_MFP"/>
</dbReference>
<comment type="caution">
    <text evidence="3">The sequence shown here is derived from an EMBL/GenBank/DDBJ whole genome shotgun (WGS) entry which is preliminary data.</text>
</comment>
<protein>
    <submittedName>
        <fullName evidence="3">Efflux RND transporter periplasmic adaptor subunit</fullName>
    </submittedName>
</protein>
<dbReference type="Gene3D" id="2.40.50.100">
    <property type="match status" value="2"/>
</dbReference>
<comment type="similarity">
    <text evidence="1">Belongs to the membrane fusion protein (MFP) (TC 8.A.1) family.</text>
</comment>
<feature type="signal peptide" evidence="2">
    <location>
        <begin position="1"/>
        <end position="31"/>
    </location>
</feature>
<evidence type="ECO:0000256" key="2">
    <source>
        <dbReference type="SAM" id="SignalP"/>
    </source>
</evidence>
<reference evidence="3 4" key="1">
    <citation type="submission" date="2023-09" db="EMBL/GenBank/DDBJ databases">
        <authorList>
            <person name="Rey-Velasco X."/>
        </authorList>
    </citation>
    <scope>NUCLEOTIDE SEQUENCE [LARGE SCALE GENOMIC DNA]</scope>
    <source>
        <strain evidence="3 4">F158</strain>
    </source>
</reference>
<name>A0ABU3DKS8_9RHOB</name>
<sequence length="358" mass="38126">MRDVDPRSVFRGLARAFALSVMAFVASPAAAQEKVRPVKIVELAPRQTTEQRTFPGRVRALQTVDLAFQVSGRIVNFPVIEGGTVAEGELVATLDRTRFERSLQQAEATLAQDAQDQERLSRLSGSAVPRVEVEAANTQAELSRLAVEEAQAALDDATLEAPFDAVVARRLVAPYTTIQAGEPVVRLHDMSETLIDINVPEVLVGEASGGDISFNATFPGRNETFSLSIYEFEAESADTGQTFRLSLRIEGDAAAGILPGASTMVLVSRVARDEGMILLPPEALVYAPDGSPQVMVFTPGSGDDAAGTVARTPVDIRLRDDAHVELVDGPPAGTEIVAAGASLIEDGQVVRRFSGFGE</sequence>
<evidence type="ECO:0000313" key="4">
    <source>
        <dbReference type="Proteomes" id="UP001265259"/>
    </source>
</evidence>
<gene>
    <name evidence="3" type="ORF">RM543_16590</name>
</gene>
<feature type="chain" id="PRO_5046236007" evidence="2">
    <location>
        <begin position="32"/>
        <end position="358"/>
    </location>
</feature>
<dbReference type="Gene3D" id="2.40.420.20">
    <property type="match status" value="1"/>
</dbReference>
<dbReference type="SUPFAM" id="SSF111369">
    <property type="entry name" value="HlyD-like secretion proteins"/>
    <property type="match status" value="1"/>
</dbReference>
<evidence type="ECO:0000256" key="1">
    <source>
        <dbReference type="ARBA" id="ARBA00009477"/>
    </source>
</evidence>
<keyword evidence="2" id="KW-0732">Signal</keyword>
<dbReference type="NCBIfam" id="TIGR01730">
    <property type="entry name" value="RND_mfp"/>
    <property type="match status" value="1"/>
</dbReference>
<dbReference type="EMBL" id="JAVRHL010000004">
    <property type="protein sequence ID" value="MDT0684302.1"/>
    <property type="molecule type" value="Genomic_DNA"/>
</dbReference>
<dbReference type="PANTHER" id="PTHR30469:SF20">
    <property type="entry name" value="EFFLUX RND TRANSPORTER PERIPLASMIC ADAPTOR SUBUNIT"/>
    <property type="match status" value="1"/>
</dbReference>
<organism evidence="3 4">
    <name type="scientific">Tropicimonas omnivorans</name>
    <dbReference type="NCBI Taxonomy" id="3075590"/>
    <lineage>
        <taxon>Bacteria</taxon>
        <taxon>Pseudomonadati</taxon>
        <taxon>Pseudomonadota</taxon>
        <taxon>Alphaproteobacteria</taxon>
        <taxon>Rhodobacterales</taxon>
        <taxon>Roseobacteraceae</taxon>
        <taxon>Tropicimonas</taxon>
    </lineage>
</organism>
<evidence type="ECO:0000313" key="3">
    <source>
        <dbReference type="EMBL" id="MDT0684302.1"/>
    </source>
</evidence>
<dbReference type="PANTHER" id="PTHR30469">
    <property type="entry name" value="MULTIDRUG RESISTANCE PROTEIN MDTA"/>
    <property type="match status" value="1"/>
</dbReference>
<dbReference type="RefSeq" id="WP_311693662.1">
    <property type="nucleotide sequence ID" value="NZ_JAVRHL010000004.1"/>
</dbReference>
<proteinExistence type="inferred from homology"/>
<accession>A0ABU3DKS8</accession>